<evidence type="ECO:0000313" key="2">
    <source>
        <dbReference type="Proteomes" id="UP001207654"/>
    </source>
</evidence>
<dbReference type="PROSITE" id="PS51257">
    <property type="entry name" value="PROKAR_LIPOPROTEIN"/>
    <property type="match status" value="1"/>
</dbReference>
<dbReference type="EMBL" id="JAPNKA010000001">
    <property type="protein sequence ID" value="MCY1081426.1"/>
    <property type="molecule type" value="Genomic_DNA"/>
</dbReference>
<evidence type="ECO:0008006" key="3">
    <source>
        <dbReference type="Google" id="ProtNLM"/>
    </source>
</evidence>
<organism evidence="1 2">
    <name type="scientific">Archangium lansingense</name>
    <dbReference type="NCBI Taxonomy" id="2995310"/>
    <lineage>
        <taxon>Bacteria</taxon>
        <taxon>Pseudomonadati</taxon>
        <taxon>Myxococcota</taxon>
        <taxon>Myxococcia</taxon>
        <taxon>Myxococcales</taxon>
        <taxon>Cystobacterineae</taxon>
        <taxon>Archangiaceae</taxon>
        <taxon>Archangium</taxon>
    </lineage>
</organism>
<dbReference type="RefSeq" id="WP_267540024.1">
    <property type="nucleotide sequence ID" value="NZ_JAPNKA010000001.1"/>
</dbReference>
<protein>
    <recommendedName>
        <fullName evidence="3">Ig-like domain-containing protein</fullName>
    </recommendedName>
</protein>
<dbReference type="Proteomes" id="UP001207654">
    <property type="component" value="Unassembled WGS sequence"/>
</dbReference>
<comment type="caution">
    <text evidence="1">The sequence shown here is derived from an EMBL/GenBank/DDBJ whole genome shotgun (WGS) entry which is preliminary data.</text>
</comment>
<proteinExistence type="predicted"/>
<keyword evidence="2" id="KW-1185">Reference proteome</keyword>
<gene>
    <name evidence="1" type="ORF">OV287_43925</name>
</gene>
<evidence type="ECO:0000313" key="1">
    <source>
        <dbReference type="EMBL" id="MCY1081426.1"/>
    </source>
</evidence>
<reference evidence="1 2" key="1">
    <citation type="submission" date="2022-11" db="EMBL/GenBank/DDBJ databases">
        <title>Minimal conservation of predation-associated metabolite biosynthetic gene clusters underscores biosynthetic potential of Myxococcota including descriptions for ten novel species: Archangium lansinium sp. nov., Myxococcus landrumus sp. nov., Nannocystis bai.</title>
        <authorList>
            <person name="Ahearne A."/>
            <person name="Stevens C."/>
            <person name="Phillips K."/>
        </authorList>
    </citation>
    <scope>NUCLEOTIDE SEQUENCE [LARGE SCALE GENOMIC DNA]</scope>
    <source>
        <strain evidence="1 2">MIWBW</strain>
    </source>
</reference>
<accession>A0ABT4AJG9</accession>
<sequence length="423" mass="45065">MNKLTQKFLAVSLLALAGCEGEANSGRLVGFIIDGQTGQRLNFFKAADKKNNLGDDGDSQSQVYAVIDGEFRRAEPCGRGDLNDKNSIEADGCFQIKDIPEGQSFPIFAQAPGYERFVAEYTYSMLDVDVEHAQTVGNIRLFPKGFSVDYRFNVSFNNQPVPNAQVICQYTATGTNTLQVSGNFLTPVNTGTTTIAATSDADGVAVIPGAQLVNGANYRCEAVMSQSLDGRTLSGQGTFTAGVTQADQRMALTTASSTDDLLYALRSNADDNNKLMGANGKLVITFNRAVEIVPGTADCQIATESVADTDGDGRIGRLIATVRNNPPATYSNASESVSADISTDGLTLTLGFKTEAGFEFDPDDRSTYVSFSGIFVRPRGVADNTQVRYIGSAAGCPGVAGYSTSAIQNLRVSTTQIDYIQLF</sequence>
<name>A0ABT4AJG9_9BACT</name>